<dbReference type="PROSITE" id="PS50893">
    <property type="entry name" value="ABC_TRANSPORTER_2"/>
    <property type="match status" value="1"/>
</dbReference>
<dbReference type="STRING" id="200378.SAMN05216553_10596"/>
<keyword evidence="3 6" id="KW-0067">ATP-binding</keyword>
<reference evidence="7" key="1">
    <citation type="submission" date="2016-10" db="EMBL/GenBank/DDBJ databases">
        <authorList>
            <person name="Varghese N."/>
            <person name="Submissions S."/>
        </authorList>
    </citation>
    <scope>NUCLEOTIDE SEQUENCE [LARGE SCALE GENOMIC DNA]</scope>
    <source>
        <strain evidence="7">CGMCC 4.3506</strain>
    </source>
</reference>
<dbReference type="GO" id="GO:0016887">
    <property type="term" value="F:ATP hydrolysis activity"/>
    <property type="evidence" value="ECO:0007669"/>
    <property type="project" value="InterPro"/>
</dbReference>
<gene>
    <name evidence="6" type="ORF">SAMN05216553_10596</name>
</gene>
<keyword evidence="2" id="KW-0547">Nucleotide-binding</keyword>
<feature type="domain" description="ABC transporter" evidence="5">
    <location>
        <begin position="2"/>
        <end position="235"/>
    </location>
</feature>
<dbReference type="SUPFAM" id="SSF52540">
    <property type="entry name" value="P-loop containing nucleoside triphosphate hydrolases"/>
    <property type="match status" value="1"/>
</dbReference>
<dbReference type="CDD" id="cd03214">
    <property type="entry name" value="ABC_Iron-Siderophores_B12_Hemin"/>
    <property type="match status" value="1"/>
</dbReference>
<evidence type="ECO:0000256" key="2">
    <source>
        <dbReference type="ARBA" id="ARBA00022741"/>
    </source>
</evidence>
<dbReference type="PROSITE" id="PS00211">
    <property type="entry name" value="ABC_TRANSPORTER_1"/>
    <property type="match status" value="1"/>
</dbReference>
<dbReference type="NCBIfam" id="NF010068">
    <property type="entry name" value="PRK13548.1"/>
    <property type="match status" value="1"/>
</dbReference>
<dbReference type="PANTHER" id="PTHR42794">
    <property type="entry name" value="HEMIN IMPORT ATP-BINDING PROTEIN HMUV"/>
    <property type="match status" value="1"/>
</dbReference>
<dbReference type="InterPro" id="IPR017871">
    <property type="entry name" value="ABC_transporter-like_CS"/>
</dbReference>
<dbReference type="PANTHER" id="PTHR42794:SF1">
    <property type="entry name" value="HEMIN IMPORT ATP-BINDING PROTEIN HMUV"/>
    <property type="match status" value="1"/>
</dbReference>
<accession>A0A1G7R3V3</accession>
<dbReference type="Pfam" id="PF00005">
    <property type="entry name" value="ABC_tran"/>
    <property type="match status" value="1"/>
</dbReference>
<proteinExistence type="predicted"/>
<protein>
    <submittedName>
        <fullName evidence="6">Iron complex transport system ATP-binding protein</fullName>
    </submittedName>
</protein>
<dbReference type="RefSeq" id="WP_090049408.1">
    <property type="nucleotide sequence ID" value="NZ_FNCC01000005.1"/>
</dbReference>
<dbReference type="Proteomes" id="UP000199623">
    <property type="component" value="Unassembled WGS sequence"/>
</dbReference>
<keyword evidence="1" id="KW-0813">Transport</keyword>
<dbReference type="EMBL" id="FNCC01000005">
    <property type="protein sequence ID" value="SDG05417.1"/>
    <property type="molecule type" value="Genomic_DNA"/>
</dbReference>
<evidence type="ECO:0000313" key="7">
    <source>
        <dbReference type="Proteomes" id="UP000199623"/>
    </source>
</evidence>
<dbReference type="InterPro" id="IPR027417">
    <property type="entry name" value="P-loop_NTPase"/>
</dbReference>
<evidence type="ECO:0000256" key="3">
    <source>
        <dbReference type="ARBA" id="ARBA00022840"/>
    </source>
</evidence>
<dbReference type="SMART" id="SM00382">
    <property type="entry name" value="AAA"/>
    <property type="match status" value="1"/>
</dbReference>
<organism evidence="6 7">
    <name type="scientific">Lentzea fradiae</name>
    <dbReference type="NCBI Taxonomy" id="200378"/>
    <lineage>
        <taxon>Bacteria</taxon>
        <taxon>Bacillati</taxon>
        <taxon>Actinomycetota</taxon>
        <taxon>Actinomycetes</taxon>
        <taxon>Pseudonocardiales</taxon>
        <taxon>Pseudonocardiaceae</taxon>
        <taxon>Lentzea</taxon>
    </lineage>
</organism>
<dbReference type="InterPro" id="IPR003593">
    <property type="entry name" value="AAA+_ATPase"/>
</dbReference>
<dbReference type="AlphaFoldDB" id="A0A1G7R3V3"/>
<dbReference type="InterPro" id="IPR003439">
    <property type="entry name" value="ABC_transporter-like_ATP-bd"/>
</dbReference>
<dbReference type="GO" id="GO:0005524">
    <property type="term" value="F:ATP binding"/>
    <property type="evidence" value="ECO:0007669"/>
    <property type="project" value="UniProtKB-KW"/>
</dbReference>
<dbReference type="OrthoDB" id="4131at2"/>
<keyword evidence="7" id="KW-1185">Reference proteome</keyword>
<evidence type="ECO:0000256" key="1">
    <source>
        <dbReference type="ARBA" id="ARBA00022448"/>
    </source>
</evidence>
<evidence type="ECO:0000256" key="4">
    <source>
        <dbReference type="ARBA" id="ARBA00022967"/>
    </source>
</evidence>
<name>A0A1G7R3V3_9PSEU</name>
<evidence type="ECO:0000259" key="5">
    <source>
        <dbReference type="PROSITE" id="PS50893"/>
    </source>
</evidence>
<dbReference type="Gene3D" id="3.40.50.300">
    <property type="entry name" value="P-loop containing nucleotide triphosphate hydrolases"/>
    <property type="match status" value="1"/>
</dbReference>
<sequence length="257" mass="27270">MISAVNVSVRLGGALLVDRVSVEMVPGEVLVLVGPNGAGKSTLLSAMAGDVKPASGSVLLDGIPLNGWKDVEAARRRAVLPQHNPLAFPFDVRSVVEMGRVPWYGTPEEEHDDEVIAAALRHTGVAHLADRAYPTLSGGEQARVALARVLAQQTPAMLLDEPTAALDLRHQELVLSLARRRAREGGAVLIVLHDLSLAAAHADRVAVLADGKLVAAGPPEQVCTSELLSDVYRHPVEVFPHPSTGVPVVLPVRTREE</sequence>
<dbReference type="FunFam" id="3.40.50.300:FF:000134">
    <property type="entry name" value="Iron-enterobactin ABC transporter ATP-binding protein"/>
    <property type="match status" value="1"/>
</dbReference>
<keyword evidence="4" id="KW-1278">Translocase</keyword>
<evidence type="ECO:0000313" key="6">
    <source>
        <dbReference type="EMBL" id="SDG05417.1"/>
    </source>
</evidence>